<proteinExistence type="predicted"/>
<accession>A0ACC2PTH8</accession>
<comment type="caution">
    <text evidence="1">The sequence shown here is derived from an EMBL/GenBank/DDBJ whole genome shotgun (WGS) entry which is preliminary data.</text>
</comment>
<reference evidence="1" key="1">
    <citation type="submission" date="2023-04" db="EMBL/GenBank/DDBJ databases">
        <title>A chromosome-level genome assembly of the parasitoid wasp Eretmocerus hayati.</title>
        <authorList>
            <person name="Zhong Y."/>
            <person name="Liu S."/>
            <person name="Liu Y."/>
        </authorList>
    </citation>
    <scope>NUCLEOTIDE SEQUENCE</scope>
    <source>
        <strain evidence="1">ZJU_SS_LIU_2023</strain>
    </source>
</reference>
<evidence type="ECO:0000313" key="2">
    <source>
        <dbReference type="Proteomes" id="UP001239111"/>
    </source>
</evidence>
<organism evidence="1 2">
    <name type="scientific">Eretmocerus hayati</name>
    <dbReference type="NCBI Taxonomy" id="131215"/>
    <lineage>
        <taxon>Eukaryota</taxon>
        <taxon>Metazoa</taxon>
        <taxon>Ecdysozoa</taxon>
        <taxon>Arthropoda</taxon>
        <taxon>Hexapoda</taxon>
        <taxon>Insecta</taxon>
        <taxon>Pterygota</taxon>
        <taxon>Neoptera</taxon>
        <taxon>Endopterygota</taxon>
        <taxon>Hymenoptera</taxon>
        <taxon>Apocrita</taxon>
        <taxon>Proctotrupomorpha</taxon>
        <taxon>Chalcidoidea</taxon>
        <taxon>Aphelinidae</taxon>
        <taxon>Aphelininae</taxon>
        <taxon>Eretmocerus</taxon>
    </lineage>
</organism>
<evidence type="ECO:0000313" key="1">
    <source>
        <dbReference type="EMBL" id="KAJ8686735.1"/>
    </source>
</evidence>
<gene>
    <name evidence="1" type="ORF">QAD02_022529</name>
</gene>
<feature type="non-terminal residue" evidence="1">
    <location>
        <position position="379"/>
    </location>
</feature>
<dbReference type="Proteomes" id="UP001239111">
    <property type="component" value="Chromosome 1"/>
</dbReference>
<sequence>MTIMDIFEGRYYKLPRWFLLQTGLWPYQEGQKRFARIVVIYLLVASWVVPQVIIWLEEWGKNITITFENAGTLIFSLAAVTKHNATYLGSSSMKSLLLRIAKDWSKIIKKREKDLLIQYSNDAYMLVAFYTVYLCFAWISYSAMPLLPYSMDLIYPLNTSRPILMPFFADYVFFDQKDHHFFACVHITIVTFAFFLIFSGIDGIYVLIVTHTCGLFAITCDRFDLKKQSLVSNVINGYSYDREQRRLIKAISIHNEALRCVREIEEAFSRSFLVIQLTSTLQLSLGAVYILYFCDDALRKFRITALYIGIIIHLLYFNMIGQKLSDSSERVFNAAYFCDWYLFPPKQQKMIKLVLCRSQRPCQLTAGGVVVLSMESFGK</sequence>
<dbReference type="EMBL" id="CM056741">
    <property type="protein sequence ID" value="KAJ8686735.1"/>
    <property type="molecule type" value="Genomic_DNA"/>
</dbReference>
<keyword evidence="2" id="KW-1185">Reference proteome</keyword>
<protein>
    <submittedName>
        <fullName evidence="1">Uncharacterized protein</fullName>
    </submittedName>
</protein>
<name>A0ACC2PTH8_9HYME</name>